<gene>
    <name evidence="3" type="ORF">VVR66_03080</name>
</gene>
<keyword evidence="2" id="KW-0472">Membrane</keyword>
<keyword evidence="4" id="KW-1185">Reference proteome</keyword>
<sequence>MNTNRRQRTTSVISLAGLLALFVCIFTLPPALVHLGRAASESASVPLTGTALATIIVGFGTLLIGGVLSIIGMARRRTTAPVHNPEDDYVAEQFGEGEMLHDYDPMELNPHLRARQRHGDNER</sequence>
<name>A0ABV3UZ37_9MICC</name>
<evidence type="ECO:0000313" key="4">
    <source>
        <dbReference type="Proteomes" id="UP001558481"/>
    </source>
</evidence>
<organism evidence="3 4">
    <name type="scientific">Kocuria carniphila</name>
    <dbReference type="NCBI Taxonomy" id="262208"/>
    <lineage>
        <taxon>Bacteria</taxon>
        <taxon>Bacillati</taxon>
        <taxon>Actinomycetota</taxon>
        <taxon>Actinomycetes</taxon>
        <taxon>Micrococcales</taxon>
        <taxon>Micrococcaceae</taxon>
        <taxon>Kocuria</taxon>
    </lineage>
</organism>
<protein>
    <submittedName>
        <fullName evidence="3">Uncharacterized protein</fullName>
    </submittedName>
</protein>
<evidence type="ECO:0000313" key="3">
    <source>
        <dbReference type="EMBL" id="MEX3593694.1"/>
    </source>
</evidence>
<feature type="region of interest" description="Disordered" evidence="1">
    <location>
        <begin position="101"/>
        <end position="123"/>
    </location>
</feature>
<feature type="transmembrane region" description="Helical" evidence="2">
    <location>
        <begin position="52"/>
        <end position="74"/>
    </location>
</feature>
<dbReference type="Proteomes" id="UP001558481">
    <property type="component" value="Unassembled WGS sequence"/>
</dbReference>
<evidence type="ECO:0000256" key="1">
    <source>
        <dbReference type="SAM" id="MobiDB-lite"/>
    </source>
</evidence>
<evidence type="ECO:0000256" key="2">
    <source>
        <dbReference type="SAM" id="Phobius"/>
    </source>
</evidence>
<comment type="caution">
    <text evidence="3">The sequence shown here is derived from an EMBL/GenBank/DDBJ whole genome shotgun (WGS) entry which is preliminary data.</text>
</comment>
<dbReference type="EMBL" id="JAYWLU010000002">
    <property type="protein sequence ID" value="MEX3593694.1"/>
    <property type="molecule type" value="Genomic_DNA"/>
</dbReference>
<keyword evidence="2" id="KW-1133">Transmembrane helix</keyword>
<keyword evidence="2" id="KW-0812">Transmembrane</keyword>
<accession>A0ABV3UZ37</accession>
<dbReference type="RefSeq" id="WP_238663250.1">
    <property type="nucleotide sequence ID" value="NZ_CAUREL010000012.1"/>
</dbReference>
<reference evidence="3 4" key="1">
    <citation type="journal article" date="2024" name="Fungal Genet. Biol.">
        <title>The porcine skin microbiome exhibits broad fungal antagonism.</title>
        <authorList>
            <person name="De La Cruz K.F."/>
            <person name="Townsend E.C."/>
            <person name="Alex Cheong J.Z."/>
            <person name="Salamzade R."/>
            <person name="Liu A."/>
            <person name="Sandstrom S."/>
            <person name="Davila E."/>
            <person name="Huang L."/>
            <person name="Xu K.H."/>
            <person name="Wu S.Y."/>
            <person name="Meudt J.J."/>
            <person name="Shanmuganayagam D."/>
            <person name="Gibson A.L.F."/>
            <person name="Kalan L.R."/>
        </authorList>
    </citation>
    <scope>NUCLEOTIDE SEQUENCE [LARGE SCALE GENOMIC DNA]</scope>
    <source>
        <strain evidence="3 4">LK2625</strain>
    </source>
</reference>
<feature type="transmembrane region" description="Helical" evidence="2">
    <location>
        <begin position="12"/>
        <end position="32"/>
    </location>
</feature>
<proteinExistence type="predicted"/>